<evidence type="ECO:0000313" key="1">
    <source>
        <dbReference type="EMBL" id="CAG8800073.1"/>
    </source>
</evidence>
<sequence length="146" mass="15548">MTSFAPVECKQTISGHALSLISIPTLPTMASQQTESIMNPGQLQSLTSQIGQFLAPNDKVPSPDTKAPMLVPELITINSEETSKGIEIDPNLDTASVTSTIESDSLSKTYSQVVSTPNQVDPNLIISNITPATNIPNFTNTSYINA</sequence>
<protein>
    <submittedName>
        <fullName evidence="1">15945_t:CDS:1</fullName>
    </submittedName>
</protein>
<organism evidence="1 2">
    <name type="scientific">Gigaspora margarita</name>
    <dbReference type="NCBI Taxonomy" id="4874"/>
    <lineage>
        <taxon>Eukaryota</taxon>
        <taxon>Fungi</taxon>
        <taxon>Fungi incertae sedis</taxon>
        <taxon>Mucoromycota</taxon>
        <taxon>Glomeromycotina</taxon>
        <taxon>Glomeromycetes</taxon>
        <taxon>Diversisporales</taxon>
        <taxon>Gigasporaceae</taxon>
        <taxon>Gigaspora</taxon>
    </lineage>
</organism>
<evidence type="ECO:0000313" key="2">
    <source>
        <dbReference type="Proteomes" id="UP000789901"/>
    </source>
</evidence>
<dbReference type="Proteomes" id="UP000789901">
    <property type="component" value="Unassembled WGS sequence"/>
</dbReference>
<proteinExistence type="predicted"/>
<feature type="non-terminal residue" evidence="1">
    <location>
        <position position="146"/>
    </location>
</feature>
<gene>
    <name evidence="1" type="ORF">GMARGA_LOCUS22904</name>
</gene>
<comment type="caution">
    <text evidence="1">The sequence shown here is derived from an EMBL/GenBank/DDBJ whole genome shotgun (WGS) entry which is preliminary data.</text>
</comment>
<reference evidence="1 2" key="1">
    <citation type="submission" date="2021-06" db="EMBL/GenBank/DDBJ databases">
        <authorList>
            <person name="Kallberg Y."/>
            <person name="Tangrot J."/>
            <person name="Rosling A."/>
        </authorList>
    </citation>
    <scope>NUCLEOTIDE SEQUENCE [LARGE SCALE GENOMIC DNA]</scope>
    <source>
        <strain evidence="1 2">120-4 pot B 10/14</strain>
    </source>
</reference>
<keyword evidence="2" id="KW-1185">Reference proteome</keyword>
<accession>A0ABN7VUA5</accession>
<dbReference type="EMBL" id="CAJVQB010022638">
    <property type="protein sequence ID" value="CAG8800073.1"/>
    <property type="molecule type" value="Genomic_DNA"/>
</dbReference>
<name>A0ABN7VUA5_GIGMA</name>